<evidence type="ECO:0000256" key="5">
    <source>
        <dbReference type="ARBA" id="ARBA00024970"/>
    </source>
</evidence>
<evidence type="ECO:0000259" key="7">
    <source>
        <dbReference type="Pfam" id="PF01951"/>
    </source>
</evidence>
<proteinExistence type="inferred from homology"/>
<gene>
    <name evidence="8" type="ORF">ENM78_01275</name>
</gene>
<feature type="binding site" evidence="6">
    <location>
        <position position="140"/>
    </location>
    <ligand>
        <name>Ca(2+)</name>
        <dbReference type="ChEBI" id="CHEBI:29108"/>
    </ligand>
</feature>
<evidence type="ECO:0000256" key="2">
    <source>
        <dbReference type="ARBA" id="ARBA00022694"/>
    </source>
</evidence>
<organism evidence="8">
    <name type="scientific">Fervidicoccus fontis</name>
    <dbReference type="NCBI Taxonomy" id="683846"/>
    <lineage>
        <taxon>Archaea</taxon>
        <taxon>Thermoproteota</taxon>
        <taxon>Thermoprotei</taxon>
        <taxon>Fervidicoccales</taxon>
        <taxon>Fervidicoccaceae</taxon>
        <taxon>Fervidicoccus</taxon>
    </lineage>
</organism>
<dbReference type="SUPFAM" id="SSF69819">
    <property type="entry name" value="MTH1598-like"/>
    <property type="match status" value="1"/>
</dbReference>
<reference evidence="8" key="1">
    <citation type="journal article" date="2020" name="mSystems">
        <title>Genome- and Community-Level Interaction Insights into Carbon Utilization and Element Cycling Functions of Hydrothermarchaeota in Hydrothermal Sediment.</title>
        <authorList>
            <person name="Zhou Z."/>
            <person name="Liu Y."/>
            <person name="Xu W."/>
            <person name="Pan J."/>
            <person name="Luo Z.H."/>
            <person name="Li M."/>
        </authorList>
    </citation>
    <scope>NUCLEOTIDE SEQUENCE [LARGE SCALE GENOMIC DNA]</scope>
    <source>
        <strain evidence="8">SpSt-1116</strain>
    </source>
</reference>
<dbReference type="InterPro" id="IPR023572">
    <property type="entry name" value="Archease_dom"/>
</dbReference>
<dbReference type="GO" id="GO:0006388">
    <property type="term" value="P:tRNA splicing, via endonucleolytic cleavage and ligation"/>
    <property type="evidence" value="ECO:0007669"/>
    <property type="project" value="UniProtKB-UniRule"/>
</dbReference>
<dbReference type="GO" id="GO:0005509">
    <property type="term" value="F:calcium ion binding"/>
    <property type="evidence" value="ECO:0007669"/>
    <property type="project" value="UniProtKB-UniRule"/>
</dbReference>
<dbReference type="Pfam" id="PF01951">
    <property type="entry name" value="Archease"/>
    <property type="match status" value="1"/>
</dbReference>
<comment type="function">
    <text evidence="5 6">Activates the tRNA-splicing ligase complex by facilitating the enzymatic turnover of catalytic subunit RtcB. Acts by promoting the guanylylation of RtcB, a key intermediate step in tRNA ligation. Can also alter the NTP specificity of RtcB such that ATP, dGTP or ITP is used efficiently.</text>
</comment>
<feature type="binding site" evidence="6">
    <location>
        <position position="141"/>
    </location>
    <ligand>
        <name>Ca(2+)</name>
        <dbReference type="ChEBI" id="CHEBI:29108"/>
    </ligand>
</feature>
<dbReference type="InterPro" id="IPR022952">
    <property type="entry name" value="Archease_arc"/>
</dbReference>
<feature type="domain" description="Archease" evidence="7">
    <location>
        <begin position="3"/>
        <end position="141"/>
    </location>
</feature>
<dbReference type="PANTHER" id="PTHR12682">
    <property type="entry name" value="ARCHEASE"/>
    <property type="match status" value="1"/>
</dbReference>
<name>A0A7J3ZJ10_9CREN</name>
<sequence>MGFKFIEHTADVVIEAWGETLERAFENAARATFEVMTDTSRVEPRVGREIEVEGFDLENLLLRWIEELLLLFDSENLLLGEFKVERIAETQEGYRLNATVRGERFNSEKHESRTHVKAVTYAQMKIWKENYTWRVRFTLDI</sequence>
<accession>A0A7J3ZJ10</accession>
<dbReference type="PANTHER" id="PTHR12682:SF11">
    <property type="entry name" value="PROTEIN ARCHEASE"/>
    <property type="match status" value="1"/>
</dbReference>
<dbReference type="InterPro" id="IPR002804">
    <property type="entry name" value="Archease"/>
</dbReference>
<dbReference type="Gene3D" id="3.55.10.10">
    <property type="entry name" value="Archease domain"/>
    <property type="match status" value="1"/>
</dbReference>
<evidence type="ECO:0000313" key="8">
    <source>
        <dbReference type="EMBL" id="HHQ80085.1"/>
    </source>
</evidence>
<evidence type="ECO:0000256" key="3">
    <source>
        <dbReference type="ARBA" id="ARBA00022723"/>
    </source>
</evidence>
<evidence type="ECO:0000256" key="6">
    <source>
        <dbReference type="HAMAP-Rule" id="MF_01222"/>
    </source>
</evidence>
<comment type="caution">
    <text evidence="8">The sequence shown here is derived from an EMBL/GenBank/DDBJ whole genome shotgun (WGS) entry which is preliminary data.</text>
</comment>
<feature type="binding site" evidence="6">
    <location>
        <position position="11"/>
    </location>
    <ligand>
        <name>Ca(2+)</name>
        <dbReference type="ChEBI" id="CHEBI:29108"/>
    </ligand>
</feature>
<dbReference type="NCBIfam" id="NF001617">
    <property type="entry name" value="PRK00407.1"/>
    <property type="match status" value="1"/>
</dbReference>
<dbReference type="HAMAP" id="MF_01222">
    <property type="entry name" value="Archease_arch"/>
    <property type="match status" value="1"/>
</dbReference>
<evidence type="ECO:0000256" key="1">
    <source>
        <dbReference type="ARBA" id="ARBA00007963"/>
    </source>
</evidence>
<evidence type="ECO:0000256" key="4">
    <source>
        <dbReference type="ARBA" id="ARBA00022837"/>
    </source>
</evidence>
<dbReference type="AlphaFoldDB" id="A0A7J3ZJ10"/>
<protein>
    <recommendedName>
        <fullName evidence="6">Protein archease</fullName>
    </recommendedName>
</protein>
<keyword evidence="4 6" id="KW-0106">Calcium</keyword>
<dbReference type="EMBL" id="DRZC01000019">
    <property type="protein sequence ID" value="HHQ80085.1"/>
    <property type="molecule type" value="Genomic_DNA"/>
</dbReference>
<keyword evidence="2 6" id="KW-0819">tRNA processing</keyword>
<keyword evidence="3 6" id="KW-0479">Metal-binding</keyword>
<comment type="similarity">
    <text evidence="1 6">Belongs to the archease family.</text>
</comment>
<dbReference type="InterPro" id="IPR036820">
    <property type="entry name" value="Archease_dom_sf"/>
</dbReference>